<evidence type="ECO:0000256" key="14">
    <source>
        <dbReference type="PIRSR" id="PIRSR001492-2"/>
    </source>
</evidence>
<keyword evidence="8" id="KW-0324">Glycolysis</keyword>
<comment type="pathway">
    <text evidence="4">Carbohydrate degradation; glycolysis; pyruvate from D-glyceraldehyde 3-phosphate: step 3/5.</text>
</comment>
<feature type="binding site" evidence="15">
    <location>
        <position position="412"/>
    </location>
    <ligand>
        <name>Mn(2+)</name>
        <dbReference type="ChEBI" id="CHEBI:29035"/>
        <label>1</label>
    </ligand>
</feature>
<organism evidence="18 19">
    <name type="scientific">Batrachochytrium dendrobatidis (strain JEL423)</name>
    <dbReference type="NCBI Taxonomy" id="403673"/>
    <lineage>
        <taxon>Eukaryota</taxon>
        <taxon>Fungi</taxon>
        <taxon>Fungi incertae sedis</taxon>
        <taxon>Chytridiomycota</taxon>
        <taxon>Chytridiomycota incertae sedis</taxon>
        <taxon>Chytridiomycetes</taxon>
        <taxon>Rhizophydiales</taxon>
        <taxon>Rhizophydiales incertae sedis</taxon>
        <taxon>Batrachochytrium</taxon>
    </lineage>
</organism>
<feature type="binding site" evidence="15">
    <location>
        <position position="454"/>
    </location>
    <ligand>
        <name>Mn(2+)</name>
        <dbReference type="ChEBI" id="CHEBI:29035"/>
        <label>2</label>
    </ligand>
</feature>
<evidence type="ECO:0000256" key="12">
    <source>
        <dbReference type="ARBA" id="ARBA00083354"/>
    </source>
</evidence>
<evidence type="ECO:0000313" key="18">
    <source>
        <dbReference type="EMBL" id="OAJ40821.1"/>
    </source>
</evidence>
<feature type="binding site" evidence="14">
    <location>
        <position position="133"/>
    </location>
    <ligand>
        <name>substrate</name>
    </ligand>
</feature>
<evidence type="ECO:0000256" key="1">
    <source>
        <dbReference type="ARBA" id="ARBA00000370"/>
    </source>
</evidence>
<dbReference type="InterPro" id="IPR017850">
    <property type="entry name" value="Alkaline_phosphatase_core_sf"/>
</dbReference>
<protein>
    <recommendedName>
        <fullName evidence="11">2,3-bisphosphoglycerate-independent phosphoglycerate mutase</fullName>
        <ecNumber evidence="6">5.4.2.12</ecNumber>
    </recommendedName>
    <alternativeName>
        <fullName evidence="12">Cofactor-independent phosphoglycerate mutase homolog</fullName>
    </alternativeName>
</protein>
<feature type="binding site" evidence="14">
    <location>
        <position position="345"/>
    </location>
    <ligand>
        <name>substrate</name>
    </ligand>
</feature>
<feature type="domain" description="BPG-independent PGAM N-terminal" evidence="17">
    <location>
        <begin position="92"/>
        <end position="308"/>
    </location>
</feature>
<evidence type="ECO:0000256" key="15">
    <source>
        <dbReference type="PIRSR" id="PIRSR001492-3"/>
    </source>
</evidence>
<reference evidence="18 19" key="1">
    <citation type="submission" date="2006-10" db="EMBL/GenBank/DDBJ databases">
        <title>The Genome Sequence of Batrachochytrium dendrobatidis JEL423.</title>
        <authorList>
            <consortium name="The Broad Institute Genome Sequencing Platform"/>
            <person name="Birren B."/>
            <person name="Lander E."/>
            <person name="Galagan J."/>
            <person name="Cuomo C."/>
            <person name="Devon K."/>
            <person name="Jaffe D."/>
            <person name="Butler J."/>
            <person name="Alvarez P."/>
            <person name="Gnerre S."/>
            <person name="Grabherr M."/>
            <person name="Kleber M."/>
            <person name="Mauceli E."/>
            <person name="Brockman W."/>
            <person name="Young S."/>
            <person name="LaButti K."/>
            <person name="Sykes S."/>
            <person name="DeCaprio D."/>
            <person name="Crawford M."/>
            <person name="Koehrsen M."/>
            <person name="Engels R."/>
            <person name="Montgomery P."/>
            <person name="Pearson M."/>
            <person name="Howarth C."/>
            <person name="Larson L."/>
            <person name="White J."/>
            <person name="O'Leary S."/>
            <person name="Kodira C."/>
            <person name="Zeng Q."/>
            <person name="Yandava C."/>
            <person name="Alvarado L."/>
            <person name="Longcore J."/>
            <person name="James T."/>
        </authorList>
    </citation>
    <scope>NUCLEOTIDE SEQUENCE [LARGE SCALE GENOMIC DNA]</scope>
    <source>
        <strain evidence="18 19">JEL423</strain>
    </source>
</reference>
<evidence type="ECO:0000256" key="4">
    <source>
        <dbReference type="ARBA" id="ARBA00004798"/>
    </source>
</evidence>
<feature type="binding site" evidence="15">
    <location>
        <position position="471"/>
    </location>
    <ligand>
        <name>Mn(2+)</name>
        <dbReference type="ChEBI" id="CHEBI:29035"/>
        <label>1</label>
    </ligand>
</feature>
<feature type="binding site" evidence="14">
    <location>
        <begin position="163"/>
        <end position="164"/>
    </location>
    <ligand>
        <name>substrate</name>
    </ligand>
</feature>
<feature type="binding site" evidence="14">
    <location>
        <position position="195"/>
    </location>
    <ligand>
        <name>substrate</name>
    </ligand>
</feature>
<comment type="cofactor">
    <cofactor evidence="2">
        <name>Mn(2+)</name>
        <dbReference type="ChEBI" id="CHEBI:29035"/>
    </cofactor>
</comment>
<dbReference type="GO" id="GO:0005737">
    <property type="term" value="C:cytoplasm"/>
    <property type="evidence" value="ECO:0007669"/>
    <property type="project" value="InterPro"/>
</dbReference>
<evidence type="ECO:0000256" key="7">
    <source>
        <dbReference type="ARBA" id="ARBA00022723"/>
    </source>
</evidence>
<proteinExistence type="inferred from homology"/>
<feature type="binding site" evidence="15">
    <location>
        <position position="72"/>
    </location>
    <ligand>
        <name>Mn(2+)</name>
        <dbReference type="ChEBI" id="CHEBI:29035"/>
        <label>2</label>
    </ligand>
</feature>
<dbReference type="FunFam" id="3.40.1450.10:FF:000001">
    <property type="entry name" value="2,3-bisphosphoglycerate-independent phosphoglycerate mutase"/>
    <property type="match status" value="1"/>
</dbReference>
<evidence type="ECO:0000256" key="13">
    <source>
        <dbReference type="PIRSR" id="PIRSR001492-1"/>
    </source>
</evidence>
<evidence type="ECO:0000256" key="5">
    <source>
        <dbReference type="ARBA" id="ARBA00008819"/>
    </source>
</evidence>
<dbReference type="InterPro" id="IPR005995">
    <property type="entry name" value="Pgm_bpd_ind"/>
</dbReference>
<dbReference type="Pfam" id="PF01676">
    <property type="entry name" value="Metalloenzyme"/>
    <property type="match status" value="1"/>
</dbReference>
<keyword evidence="9 15" id="KW-0464">Manganese</keyword>
<evidence type="ECO:0000259" key="16">
    <source>
        <dbReference type="Pfam" id="PF01676"/>
    </source>
</evidence>
<dbReference type="GO" id="GO:0004619">
    <property type="term" value="F:phosphoglycerate mutase activity"/>
    <property type="evidence" value="ECO:0007669"/>
    <property type="project" value="UniProtKB-EC"/>
</dbReference>
<dbReference type="UniPathway" id="UPA00109">
    <property type="reaction ID" value="UER00186"/>
</dbReference>
<dbReference type="Pfam" id="PF06415">
    <property type="entry name" value="iPGM_N"/>
    <property type="match status" value="1"/>
</dbReference>
<dbReference type="AlphaFoldDB" id="A0A177WN88"/>
<dbReference type="SUPFAM" id="SSF53649">
    <property type="entry name" value="Alkaline phosphatase-like"/>
    <property type="match status" value="1"/>
</dbReference>
<dbReference type="GO" id="GO:0006096">
    <property type="term" value="P:glycolytic process"/>
    <property type="evidence" value="ECO:0007669"/>
    <property type="project" value="UniProtKB-UniPathway"/>
</dbReference>
<dbReference type="Gene3D" id="3.40.1450.10">
    <property type="entry name" value="BPG-independent phosphoglycerate mutase, domain B"/>
    <property type="match status" value="1"/>
</dbReference>
<dbReference type="eggNOG" id="KOG4513">
    <property type="taxonomic scope" value="Eukaryota"/>
</dbReference>
<gene>
    <name evidence="18" type="ORF">BDEG_24518</name>
</gene>
<feature type="binding site" evidence="14">
    <location>
        <begin position="268"/>
        <end position="271"/>
    </location>
    <ligand>
        <name>substrate</name>
    </ligand>
</feature>
<reference evidence="18 19" key="2">
    <citation type="submission" date="2016-05" db="EMBL/GenBank/DDBJ databases">
        <title>Lineage-specific infection strategies underlie the spectrum of fungal disease in amphibians.</title>
        <authorList>
            <person name="Cuomo C.A."/>
            <person name="Farrer R.A."/>
            <person name="James T."/>
            <person name="Longcore J."/>
            <person name="Birren B."/>
        </authorList>
    </citation>
    <scope>NUCLEOTIDE SEQUENCE [LARGE SCALE GENOMIC DNA]</scope>
    <source>
        <strain evidence="18 19">JEL423</strain>
    </source>
</reference>
<dbReference type="PANTHER" id="PTHR31637">
    <property type="entry name" value="2,3-BISPHOSPHOGLYCERATE-INDEPENDENT PHOSPHOGLYCERATE MUTASE"/>
    <property type="match status" value="1"/>
</dbReference>
<sequence>MSTPKSTQTVTNKACLIVIDGWGISPESDTAGDAVRNAQTPVMTHLAKTYPHTPIAAHGLAVGLPEGLMGNSEVGHLNIGAGRIVYQDIVRIELSIKNKTLHTQKAVVDAFSHASQGTGRLHLVGLVSDGGVHSHMNHCISLLGAAKDAQVPETFIHFIGDGRDTSPRSAATYLDQLIATTTQLKYGKLATMVGRYYAMDRDKRWERVQIAYDALVHGVGEHALNPRDALQARYAADQTDEFLKPIILCPDLTGTIQSGDSVILFNYRSDRMRELSLALMAKDATDMPFESKTPPPTGLYIASMTQYKADFPFPTIFPPQTMDNVLGEWLDKMSISQCHVAETEKYAHVTFFFNGGTEAQYALEDRELIASPKVATYDLKPEMSAIEVANKVAHVVESQKYPFVMCNFAPPDMVGHTGMYEKAILGVEATDRGIGIIYEACKRAGYTLFVTSDHGNAEKMFGDDGQPHTAHTCNPVPFIMTTNKKQFAVCESDIGSLCDVAPTVLEFMGLEIPIEMTGKSILKH</sequence>
<evidence type="ECO:0000256" key="6">
    <source>
        <dbReference type="ARBA" id="ARBA00012026"/>
    </source>
</evidence>
<feature type="binding site" evidence="15">
    <location>
        <position position="453"/>
    </location>
    <ligand>
        <name>Mn(2+)</name>
        <dbReference type="ChEBI" id="CHEBI:29035"/>
        <label>2</label>
    </ligand>
</feature>
<dbReference type="EC" id="5.4.2.12" evidence="6"/>
<dbReference type="PIRSF" id="PIRSF001492">
    <property type="entry name" value="IPGAM"/>
    <property type="match status" value="1"/>
</dbReference>
<dbReference type="Proteomes" id="UP000077115">
    <property type="component" value="Unassembled WGS sequence"/>
</dbReference>
<feature type="binding site" evidence="15">
    <location>
        <position position="416"/>
    </location>
    <ligand>
        <name>Mn(2+)</name>
        <dbReference type="ChEBI" id="CHEBI:29035"/>
        <label>1</label>
    </ligand>
</feature>
<dbReference type="InterPro" id="IPR036646">
    <property type="entry name" value="PGAM_B_sf"/>
</dbReference>
<comment type="catalytic activity">
    <reaction evidence="1">
        <text>(2R)-2-phosphoglycerate = (2R)-3-phosphoglycerate</text>
        <dbReference type="Rhea" id="RHEA:15901"/>
        <dbReference type="ChEBI" id="CHEBI:58272"/>
        <dbReference type="ChEBI" id="CHEBI:58289"/>
        <dbReference type="EC" id="5.4.2.12"/>
    </reaction>
</comment>
<evidence type="ECO:0000256" key="10">
    <source>
        <dbReference type="ARBA" id="ARBA00023235"/>
    </source>
</evidence>
<dbReference type="STRING" id="403673.A0A177WN88"/>
<feature type="domain" description="Metalloenzyme" evidence="16">
    <location>
        <begin position="13"/>
        <end position="511"/>
    </location>
</feature>
<comment type="function">
    <text evidence="3">Catalyzes the interconversion of 2-phosphoglycerate and 3-phosphoglycerate.</text>
</comment>
<feature type="binding site" evidence="14">
    <location>
        <position position="201"/>
    </location>
    <ligand>
        <name>substrate</name>
    </ligand>
</feature>
<dbReference type="PANTHER" id="PTHR31637:SF0">
    <property type="entry name" value="2,3-BISPHOSPHOGLYCERATE-INDEPENDENT PHOSPHOGLYCERATE MUTASE"/>
    <property type="match status" value="1"/>
</dbReference>
<dbReference type="CDD" id="cd16010">
    <property type="entry name" value="iPGM"/>
    <property type="match status" value="1"/>
</dbReference>
<dbReference type="Gene3D" id="3.40.720.10">
    <property type="entry name" value="Alkaline Phosphatase, subunit A"/>
    <property type="match status" value="1"/>
</dbReference>
<evidence type="ECO:0000256" key="11">
    <source>
        <dbReference type="ARBA" id="ARBA00071648"/>
    </source>
</evidence>
<feature type="active site" description="Phosphoserine intermediate" evidence="13">
    <location>
        <position position="72"/>
    </location>
</feature>
<evidence type="ECO:0000259" key="17">
    <source>
        <dbReference type="Pfam" id="PF06415"/>
    </source>
</evidence>
<feature type="binding site" evidence="15">
    <location>
        <position position="20"/>
    </location>
    <ligand>
        <name>Mn(2+)</name>
        <dbReference type="ChEBI" id="CHEBI:29035"/>
        <label>2</label>
    </ligand>
</feature>
<comment type="similarity">
    <text evidence="5">Belongs to the BPG-independent phosphoglycerate mutase family.</text>
</comment>
<dbReference type="SUPFAM" id="SSF64158">
    <property type="entry name" value="2,3-Bisphosphoglycerate-independent phosphoglycerate mutase, substrate-binding domain"/>
    <property type="match status" value="1"/>
</dbReference>
<evidence type="ECO:0000256" key="8">
    <source>
        <dbReference type="ARBA" id="ARBA00023152"/>
    </source>
</evidence>
<keyword evidence="10" id="KW-0413">Isomerase</keyword>
<keyword evidence="7 15" id="KW-0479">Metal-binding</keyword>
<evidence type="ECO:0000256" key="9">
    <source>
        <dbReference type="ARBA" id="ARBA00023211"/>
    </source>
</evidence>
<dbReference type="NCBIfam" id="TIGR01307">
    <property type="entry name" value="pgm_bpd_ind"/>
    <property type="match status" value="1"/>
</dbReference>
<dbReference type="EMBL" id="DS022305">
    <property type="protein sequence ID" value="OAJ40821.1"/>
    <property type="molecule type" value="Genomic_DNA"/>
</dbReference>
<accession>A0A177WN88</accession>
<evidence type="ECO:0000256" key="3">
    <source>
        <dbReference type="ARBA" id="ARBA00002315"/>
    </source>
</evidence>
<dbReference type="VEuPathDB" id="FungiDB:BDEG_24518"/>
<evidence type="ECO:0000256" key="2">
    <source>
        <dbReference type="ARBA" id="ARBA00001936"/>
    </source>
</evidence>
<dbReference type="InterPro" id="IPR006124">
    <property type="entry name" value="Metalloenzyme"/>
</dbReference>
<dbReference type="GO" id="GO:0006007">
    <property type="term" value="P:glucose catabolic process"/>
    <property type="evidence" value="ECO:0007669"/>
    <property type="project" value="InterPro"/>
</dbReference>
<evidence type="ECO:0000313" key="19">
    <source>
        <dbReference type="Proteomes" id="UP000077115"/>
    </source>
</evidence>
<name>A0A177WN88_BATDL</name>
<dbReference type="OrthoDB" id="1886626at2759"/>
<dbReference type="HAMAP" id="MF_01038">
    <property type="entry name" value="GpmI"/>
    <property type="match status" value="1"/>
</dbReference>
<dbReference type="GO" id="GO:0030145">
    <property type="term" value="F:manganese ion binding"/>
    <property type="evidence" value="ECO:0007669"/>
    <property type="project" value="InterPro"/>
</dbReference>
<dbReference type="InterPro" id="IPR011258">
    <property type="entry name" value="BPG-indep_PGM_N"/>
</dbReference>